<keyword evidence="3" id="KW-1185">Reference proteome</keyword>
<dbReference type="GeneID" id="95969950"/>
<dbReference type="HOGENOM" id="CLU_159738_1_2_2"/>
<dbReference type="EMBL" id="CP001365">
    <property type="protein sequence ID" value="ACM56622.1"/>
    <property type="molecule type" value="Genomic_DNA"/>
</dbReference>
<dbReference type="Pfam" id="PF18545">
    <property type="entry name" value="HalOD1"/>
    <property type="match status" value="1"/>
</dbReference>
<proteinExistence type="predicted"/>
<reference evidence="2 3" key="1">
    <citation type="journal article" date="2016" name="Stand. Genomic Sci.">
        <title>Complete genome sequence of the Antarctic Halorubrum lacusprofundi type strain ACAM 34.</title>
        <authorList>
            <person name="Anderson I.J."/>
            <person name="DasSarma P."/>
            <person name="Lucas S."/>
            <person name="Copeland A."/>
            <person name="Lapidus A."/>
            <person name="Del Rio T.G."/>
            <person name="Tice H."/>
            <person name="Dalin E."/>
            <person name="Bruce D.C."/>
            <person name="Goodwin L."/>
            <person name="Pitluck S."/>
            <person name="Sims D."/>
            <person name="Brettin T.S."/>
            <person name="Detter J.C."/>
            <person name="Han C.S."/>
            <person name="Larimer F."/>
            <person name="Hauser L."/>
            <person name="Land M."/>
            <person name="Ivanova N."/>
            <person name="Richardson P."/>
            <person name="Cavicchioli R."/>
            <person name="DasSarma S."/>
            <person name="Woese C.R."/>
            <person name="Kyrpides N.C."/>
        </authorList>
    </citation>
    <scope>NUCLEOTIDE SEQUENCE [LARGE SCALE GENOMIC DNA]</scope>
    <source>
        <strain evidence="3">ATCC 49239 / DSM 5036 / JCM 8891 / ACAM 34</strain>
    </source>
</reference>
<evidence type="ECO:0000313" key="3">
    <source>
        <dbReference type="Proteomes" id="UP000000740"/>
    </source>
</evidence>
<dbReference type="InterPro" id="IPR040624">
    <property type="entry name" value="HalOD1"/>
</dbReference>
<sequence>MIQAQTSTSHVNDVIYQVVNKIAEVEDVDPLELTENQGESLALQRGEDVNPPLFDVIDSDALEQIFTTAPTADRMEVQVTFSYNGYDVTVRDDGCVSVEECEE</sequence>
<dbReference type="eggNOG" id="arCOG08928">
    <property type="taxonomic scope" value="Archaea"/>
</dbReference>
<dbReference type="AlphaFoldDB" id="B9LMN4"/>
<gene>
    <name evidence="2" type="ordered locus">Hlac_1025</name>
</gene>
<evidence type="ECO:0000259" key="1">
    <source>
        <dbReference type="Pfam" id="PF18545"/>
    </source>
</evidence>
<dbReference type="Proteomes" id="UP000000740">
    <property type="component" value="Chromosome 1"/>
</dbReference>
<feature type="domain" description="Halobacterial output" evidence="1">
    <location>
        <begin position="16"/>
        <end position="99"/>
    </location>
</feature>
<evidence type="ECO:0000313" key="2">
    <source>
        <dbReference type="EMBL" id="ACM56622.1"/>
    </source>
</evidence>
<dbReference type="KEGG" id="hla:Hlac_1025"/>
<dbReference type="RefSeq" id="WP_015909769.1">
    <property type="nucleotide sequence ID" value="NC_012029.1"/>
</dbReference>
<accession>B9LMN4</accession>
<organism evidence="2 3">
    <name type="scientific">Halorubrum lacusprofundi (strain ATCC 49239 / DSM 5036 / JCM 8891 / ACAM 34)</name>
    <dbReference type="NCBI Taxonomy" id="416348"/>
    <lineage>
        <taxon>Archaea</taxon>
        <taxon>Methanobacteriati</taxon>
        <taxon>Methanobacteriota</taxon>
        <taxon>Stenosarchaea group</taxon>
        <taxon>Halobacteria</taxon>
        <taxon>Halobacteriales</taxon>
        <taxon>Haloferacaceae</taxon>
        <taxon>Halorubrum</taxon>
    </lineage>
</organism>
<name>B9LMN4_HALLT</name>
<protein>
    <recommendedName>
        <fullName evidence="1">Halobacterial output domain-containing protein</fullName>
    </recommendedName>
</protein>